<comment type="catalytic activity">
    <reaction evidence="2 4">
        <text>L-methionyl-[protein] + [thioredoxin]-disulfide + H2O = L-methionyl-(S)-S-oxide-[protein] + [thioredoxin]-dithiol</text>
        <dbReference type="Rhea" id="RHEA:14217"/>
        <dbReference type="Rhea" id="RHEA-COMP:10698"/>
        <dbReference type="Rhea" id="RHEA-COMP:10700"/>
        <dbReference type="Rhea" id="RHEA-COMP:12313"/>
        <dbReference type="Rhea" id="RHEA-COMP:12315"/>
        <dbReference type="ChEBI" id="CHEBI:15377"/>
        <dbReference type="ChEBI" id="CHEBI:16044"/>
        <dbReference type="ChEBI" id="CHEBI:29950"/>
        <dbReference type="ChEBI" id="CHEBI:44120"/>
        <dbReference type="ChEBI" id="CHEBI:50058"/>
        <dbReference type="EC" id="1.8.4.11"/>
    </reaction>
</comment>
<dbReference type="RefSeq" id="WP_092833768.1">
    <property type="nucleotide sequence ID" value="NZ_FOVP01000002.1"/>
</dbReference>
<evidence type="ECO:0000256" key="1">
    <source>
        <dbReference type="ARBA" id="ARBA00023002"/>
    </source>
</evidence>
<dbReference type="EMBL" id="FOVP01000002">
    <property type="protein sequence ID" value="SFN41411.1"/>
    <property type="molecule type" value="Genomic_DNA"/>
</dbReference>
<comment type="function">
    <text evidence="4">Has an important function as a repair enzyme for proteins that have been inactivated by oxidation. Catalyzes the reversible oxidation-reduction of methionine sulfoxide in proteins to methionine.</text>
</comment>
<dbReference type="EC" id="1.8.4.11" evidence="4"/>
<name>A0A1I4YTS9_9RHOB</name>
<dbReference type="PANTHER" id="PTHR43774">
    <property type="entry name" value="PEPTIDE METHIONINE SULFOXIDE REDUCTASE"/>
    <property type="match status" value="1"/>
</dbReference>
<evidence type="ECO:0000313" key="8">
    <source>
        <dbReference type="Proteomes" id="UP000198599"/>
    </source>
</evidence>
<dbReference type="SUPFAM" id="SSF55068">
    <property type="entry name" value="Peptide methionine sulfoxide reductase"/>
    <property type="match status" value="1"/>
</dbReference>
<organism evidence="7 8">
    <name type="scientific">Roseovarius lutimaris</name>
    <dbReference type="NCBI Taxonomy" id="1005928"/>
    <lineage>
        <taxon>Bacteria</taxon>
        <taxon>Pseudomonadati</taxon>
        <taxon>Pseudomonadota</taxon>
        <taxon>Alphaproteobacteria</taxon>
        <taxon>Rhodobacterales</taxon>
        <taxon>Roseobacteraceae</taxon>
        <taxon>Roseovarius</taxon>
    </lineage>
</organism>
<dbReference type="AlphaFoldDB" id="A0A1I4YTS9"/>
<dbReference type="Proteomes" id="UP000198599">
    <property type="component" value="Unassembled WGS sequence"/>
</dbReference>
<dbReference type="NCBIfam" id="TIGR00401">
    <property type="entry name" value="msrA"/>
    <property type="match status" value="1"/>
</dbReference>
<keyword evidence="5" id="KW-0732">Signal</keyword>
<feature type="active site" evidence="4">
    <location>
        <position position="42"/>
    </location>
</feature>
<protein>
    <recommendedName>
        <fullName evidence="4">Peptide methionine sulfoxide reductase MsrA</fullName>
        <shortName evidence="4">Protein-methionine-S-oxide reductase</shortName>
        <ecNumber evidence="4">1.8.4.11</ecNumber>
    </recommendedName>
    <alternativeName>
        <fullName evidence="4">Peptide-methionine (S)-S-oxide reductase</fullName>
        <shortName evidence="4">Peptide Met(O) reductase</shortName>
    </alternativeName>
</protein>
<comment type="similarity">
    <text evidence="4">Belongs to the MsrA Met sulfoxide reductase family.</text>
</comment>
<reference evidence="8" key="1">
    <citation type="submission" date="2016-10" db="EMBL/GenBank/DDBJ databases">
        <authorList>
            <person name="Varghese N."/>
            <person name="Submissions S."/>
        </authorList>
    </citation>
    <scope>NUCLEOTIDE SEQUENCE [LARGE SCALE GENOMIC DNA]</scope>
    <source>
        <strain evidence="8">DSM 28463</strain>
    </source>
</reference>
<dbReference type="InterPro" id="IPR002569">
    <property type="entry name" value="Met_Sox_Rdtase_MsrA_dom"/>
</dbReference>
<evidence type="ECO:0000259" key="6">
    <source>
        <dbReference type="Pfam" id="PF01625"/>
    </source>
</evidence>
<gene>
    <name evidence="4" type="primary">msrA</name>
    <name evidence="7" type="ORF">SAMN04487859_10264</name>
</gene>
<dbReference type="PANTHER" id="PTHR43774:SF1">
    <property type="entry name" value="PEPTIDE METHIONINE SULFOXIDE REDUCTASE MSRA 2"/>
    <property type="match status" value="1"/>
</dbReference>
<dbReference type="STRING" id="1005928.SAMN04487859_10264"/>
<keyword evidence="1 4" id="KW-0560">Oxidoreductase</keyword>
<evidence type="ECO:0000256" key="2">
    <source>
        <dbReference type="ARBA" id="ARBA00047806"/>
    </source>
</evidence>
<keyword evidence="8" id="KW-1185">Reference proteome</keyword>
<dbReference type="Pfam" id="PF01625">
    <property type="entry name" value="PMSR"/>
    <property type="match status" value="1"/>
</dbReference>
<feature type="signal peptide" evidence="5">
    <location>
        <begin position="1"/>
        <end position="30"/>
    </location>
</feature>
<dbReference type="GO" id="GO:0008113">
    <property type="term" value="F:peptide-methionine (S)-S-oxide reductase activity"/>
    <property type="evidence" value="ECO:0007669"/>
    <property type="project" value="UniProtKB-UniRule"/>
</dbReference>
<evidence type="ECO:0000256" key="4">
    <source>
        <dbReference type="HAMAP-Rule" id="MF_01401"/>
    </source>
</evidence>
<evidence type="ECO:0000256" key="3">
    <source>
        <dbReference type="ARBA" id="ARBA00048782"/>
    </source>
</evidence>
<comment type="catalytic activity">
    <reaction evidence="3 4">
        <text>[thioredoxin]-disulfide + L-methionine + H2O = L-methionine (S)-S-oxide + [thioredoxin]-dithiol</text>
        <dbReference type="Rhea" id="RHEA:19993"/>
        <dbReference type="Rhea" id="RHEA-COMP:10698"/>
        <dbReference type="Rhea" id="RHEA-COMP:10700"/>
        <dbReference type="ChEBI" id="CHEBI:15377"/>
        <dbReference type="ChEBI" id="CHEBI:29950"/>
        <dbReference type="ChEBI" id="CHEBI:50058"/>
        <dbReference type="ChEBI" id="CHEBI:57844"/>
        <dbReference type="ChEBI" id="CHEBI:58772"/>
        <dbReference type="EC" id="1.8.4.11"/>
    </reaction>
</comment>
<proteinExistence type="inferred from homology"/>
<dbReference type="Gene3D" id="3.30.1060.10">
    <property type="entry name" value="Peptide methionine sulphoxide reductase MsrA"/>
    <property type="match status" value="1"/>
</dbReference>
<dbReference type="HAMAP" id="MF_01401">
    <property type="entry name" value="MsrA"/>
    <property type="match status" value="1"/>
</dbReference>
<feature type="domain" description="Peptide methionine sulphoxide reductase MsrA" evidence="6">
    <location>
        <begin position="36"/>
        <end position="180"/>
    </location>
</feature>
<dbReference type="GO" id="GO:0033744">
    <property type="term" value="F:L-methionine:thioredoxin-disulfide S-oxidoreductase activity"/>
    <property type="evidence" value="ECO:0007669"/>
    <property type="project" value="RHEA"/>
</dbReference>
<dbReference type="InterPro" id="IPR036509">
    <property type="entry name" value="Met_Sox_Rdtase_MsrA_sf"/>
</dbReference>
<accession>A0A1I4YTS9</accession>
<evidence type="ECO:0000313" key="7">
    <source>
        <dbReference type="EMBL" id="SFN41411.1"/>
    </source>
</evidence>
<sequence length="222" mass="23875">MILQKREIKAAVLAMLIAVGLCVQGNRAHAAEPQNLVVAGGCFWCVEADFEKVSGVIGAVSGFTGGTLKNPSYKEVTQGNTGHFEAVKITFDPDKVTRASLLDLFFRSVDPTDAGGQFCDRGASYRTAIFVSDPTEQQLAEAAKAAAANALSQKIVTPILPLQTFYAADSGHQDYYKSNALVITRFGPRTKAKAYKLYRDACGRDARVRMLWGNDAPFAGSS</sequence>
<dbReference type="OrthoDB" id="4174719at2"/>
<evidence type="ECO:0000256" key="5">
    <source>
        <dbReference type="SAM" id="SignalP"/>
    </source>
</evidence>
<feature type="chain" id="PRO_5011664887" description="Peptide methionine sulfoxide reductase MsrA" evidence="5">
    <location>
        <begin position="31"/>
        <end position="222"/>
    </location>
</feature>